<comment type="caution">
    <text evidence="2">The sequence shown here is derived from an EMBL/GenBank/DDBJ whole genome shotgun (WGS) entry which is preliminary data.</text>
</comment>
<evidence type="ECO:0000313" key="2">
    <source>
        <dbReference type="EMBL" id="GJG59072.1"/>
    </source>
</evidence>
<dbReference type="Gene3D" id="3.40.50.300">
    <property type="entry name" value="P-loop containing nucleotide triphosphate hydrolases"/>
    <property type="match status" value="1"/>
</dbReference>
<organism evidence="2 3">
    <name type="scientific">Prevotella lacticifex</name>
    <dbReference type="NCBI Taxonomy" id="2854755"/>
    <lineage>
        <taxon>Bacteria</taxon>
        <taxon>Pseudomonadati</taxon>
        <taxon>Bacteroidota</taxon>
        <taxon>Bacteroidia</taxon>
        <taxon>Bacteroidales</taxon>
        <taxon>Prevotellaceae</taxon>
        <taxon>Prevotella</taxon>
    </lineage>
</organism>
<name>A0A9R1CAP8_9BACT</name>
<proteinExistence type="predicted"/>
<sequence>MEVTVEVFDKQALALEYLSEENEEVSEVLYGGGARGGKTFLGCLWQVLRRINMPGSVGLVCREESVKLKDTTIVTFFEVLSLLHYTSAVDYNATRLTATFSNGSVIYFRDLKFLPKDPEFDRLGSLGITDLFIDEAQQVCEKAISVLKGRFSVLNGKRADGSTWHTVPKALYTCNPKRNWIYNDFVKPAKNGTLKNYRRFIKSLPVDNPHIDQAYIDNLLRADRITVQRLYFGNFEYDDDPATLCDFDAISDLFHNEHIKPVGGRSCAADIAGKGHDRFVCISWIGNVAYIKVDEEYSPGKEVETTLKNLMIEDKIPRSLTIVDADGVGSFLESYLNGIKEFHGGSPPMDKARYTNLRAECYFKLAEMINNRKIRIVCTDEQRERIQDELGALKQAEIDNDVTKKGIIKKEIMKAILGHSPDYMDALMMSMYFRRSKPTAGAQATVKVRKEED</sequence>
<dbReference type="Gene3D" id="3.30.420.240">
    <property type="match status" value="1"/>
</dbReference>
<keyword evidence="3" id="KW-1185">Reference proteome</keyword>
<evidence type="ECO:0000313" key="3">
    <source>
        <dbReference type="Proteomes" id="UP000825483"/>
    </source>
</evidence>
<dbReference type="InterPro" id="IPR035412">
    <property type="entry name" value="Terminase_L_N"/>
</dbReference>
<dbReference type="GeneID" id="72466887"/>
<dbReference type="InterPro" id="IPR027417">
    <property type="entry name" value="P-loop_NTPase"/>
</dbReference>
<dbReference type="Proteomes" id="UP000825483">
    <property type="component" value="Unassembled WGS sequence"/>
</dbReference>
<dbReference type="EMBL" id="BPUB01000002">
    <property type="protein sequence ID" value="GJG59072.1"/>
    <property type="molecule type" value="Genomic_DNA"/>
</dbReference>
<reference evidence="2" key="1">
    <citation type="journal article" date="2022" name="Int. J. Syst. Evol. Microbiol.">
        <title>Prevotella lacticifex sp. nov., isolated from the rumen of cows.</title>
        <authorList>
            <person name="Shinkai T."/>
            <person name="Ikeyama N."/>
            <person name="Kumagai M."/>
            <person name="Ohmori H."/>
            <person name="Sakamoto M."/>
            <person name="Ohkuma M."/>
            <person name="Mitsumori M."/>
        </authorList>
    </citation>
    <scope>NUCLEOTIDE SEQUENCE</scope>
    <source>
        <strain evidence="2">R5076</strain>
    </source>
</reference>
<gene>
    <name evidence="2" type="ORF">PRLR5076_19230</name>
</gene>
<dbReference type="RefSeq" id="WP_223928917.1">
    <property type="nucleotide sequence ID" value="NZ_BPTU01000001.1"/>
</dbReference>
<dbReference type="Pfam" id="PF04466">
    <property type="entry name" value="Terminase_3"/>
    <property type="match status" value="1"/>
</dbReference>
<accession>A0A9R1CAP8</accession>
<feature type="domain" description="Phage terminase large subunit N-terminal" evidence="1">
    <location>
        <begin position="30"/>
        <end position="220"/>
    </location>
</feature>
<evidence type="ECO:0000259" key="1">
    <source>
        <dbReference type="Pfam" id="PF04466"/>
    </source>
</evidence>
<protein>
    <recommendedName>
        <fullName evidence="1">Phage terminase large subunit N-terminal domain-containing protein</fullName>
    </recommendedName>
</protein>
<dbReference type="AlphaFoldDB" id="A0A9R1CAP8"/>